<feature type="compositionally biased region" description="Pro residues" evidence="1">
    <location>
        <begin position="274"/>
        <end position="291"/>
    </location>
</feature>
<feature type="compositionally biased region" description="Basic residues" evidence="1">
    <location>
        <begin position="316"/>
        <end position="328"/>
    </location>
</feature>
<name>A0AAD9FPH8_PAPLA</name>
<dbReference type="AlphaFoldDB" id="A0AAD9FPH8"/>
<comment type="caution">
    <text evidence="2">The sequence shown here is derived from an EMBL/GenBank/DDBJ whole genome shotgun (WGS) entry which is preliminary data.</text>
</comment>
<feature type="compositionally biased region" description="Basic and acidic residues" evidence="1">
    <location>
        <begin position="302"/>
        <end position="315"/>
    </location>
</feature>
<proteinExistence type="predicted"/>
<feature type="compositionally biased region" description="Basic and acidic residues" evidence="1">
    <location>
        <begin position="329"/>
        <end position="339"/>
    </location>
</feature>
<dbReference type="Proteomes" id="UP001182556">
    <property type="component" value="Unassembled WGS sequence"/>
</dbReference>
<evidence type="ECO:0000313" key="3">
    <source>
        <dbReference type="Proteomes" id="UP001182556"/>
    </source>
</evidence>
<feature type="region of interest" description="Disordered" evidence="1">
    <location>
        <begin position="124"/>
        <end position="339"/>
    </location>
</feature>
<feature type="compositionally biased region" description="Acidic residues" evidence="1">
    <location>
        <begin position="160"/>
        <end position="184"/>
    </location>
</feature>
<organism evidence="2 3">
    <name type="scientific">Papiliotrema laurentii</name>
    <name type="common">Cryptococcus laurentii</name>
    <dbReference type="NCBI Taxonomy" id="5418"/>
    <lineage>
        <taxon>Eukaryota</taxon>
        <taxon>Fungi</taxon>
        <taxon>Dikarya</taxon>
        <taxon>Basidiomycota</taxon>
        <taxon>Agaricomycotina</taxon>
        <taxon>Tremellomycetes</taxon>
        <taxon>Tremellales</taxon>
        <taxon>Rhynchogastremaceae</taxon>
        <taxon>Papiliotrema</taxon>
    </lineage>
</organism>
<sequence length="339" mass="35276">MVLSTGTLNLKFMQRAAARNAQSTPGSSTSSPRPAARGDATTETPSKPTANAQAGPSTPQAASSTPSRTELSAVEQAAEAERWVLPSSARAGRDVKGKARDVGAGWTFESSYMAFIPDARAADPVEEGAVGEGESKGAERAGSTRSGGGRMTFGFGEEKPEVEEEGGEGEEGDGSVSGSDEEGESVNVKKNKGRAEPKHTPRSRPQGYLRPQGFDHKSPKTSSASTSKKRSSAQGSSAPSVRSVGDALLNGLSDIASPEPSANKKKRKTLPESPAQPPPSRKPAPALPPKPAQAAPSAGFRGPEKGSLDDRERALKAQKKKEKKAKKKADKEAGLVQHD</sequence>
<feature type="compositionally biased region" description="Polar residues" evidence="1">
    <location>
        <begin position="41"/>
        <end position="51"/>
    </location>
</feature>
<evidence type="ECO:0000313" key="2">
    <source>
        <dbReference type="EMBL" id="KAK1922753.1"/>
    </source>
</evidence>
<feature type="compositionally biased region" description="Low complexity" evidence="1">
    <location>
        <begin position="52"/>
        <end position="67"/>
    </location>
</feature>
<accession>A0AAD9FPH8</accession>
<gene>
    <name evidence="2" type="ORF">DB88DRAFT_369108</name>
</gene>
<keyword evidence="3" id="KW-1185">Reference proteome</keyword>
<dbReference type="EMBL" id="JAODAN010000008">
    <property type="protein sequence ID" value="KAK1922753.1"/>
    <property type="molecule type" value="Genomic_DNA"/>
</dbReference>
<feature type="compositionally biased region" description="Low complexity" evidence="1">
    <location>
        <begin position="23"/>
        <end position="38"/>
    </location>
</feature>
<feature type="region of interest" description="Disordered" evidence="1">
    <location>
        <begin position="14"/>
        <end position="100"/>
    </location>
</feature>
<reference evidence="2" key="1">
    <citation type="submission" date="2023-02" db="EMBL/GenBank/DDBJ databases">
        <title>Identification and recombinant expression of a fungal hydrolase from Papiliotrema laurentii that hydrolyzes apple cutin and clears colloidal polyester polyurethane.</title>
        <authorList>
            <consortium name="DOE Joint Genome Institute"/>
            <person name="Roman V.A."/>
            <person name="Bojanowski C."/>
            <person name="Crable B.R."/>
            <person name="Wagner D.N."/>
            <person name="Hung C.S."/>
            <person name="Nadeau L.J."/>
            <person name="Schratz L."/>
            <person name="Haridas S."/>
            <person name="Pangilinan J."/>
            <person name="Lipzen A."/>
            <person name="Na H."/>
            <person name="Yan M."/>
            <person name="Ng V."/>
            <person name="Grigoriev I.V."/>
            <person name="Spatafora J.W."/>
            <person name="Barlow D."/>
            <person name="Biffinger J."/>
            <person name="Kelley-Loughnane N."/>
            <person name="Varaljay V.A."/>
            <person name="Crookes-Goodson W.J."/>
        </authorList>
    </citation>
    <scope>NUCLEOTIDE SEQUENCE</scope>
    <source>
        <strain evidence="2">5307AH</strain>
    </source>
</reference>
<feature type="compositionally biased region" description="Basic and acidic residues" evidence="1">
    <location>
        <begin position="91"/>
        <end position="100"/>
    </location>
</feature>
<evidence type="ECO:0000256" key="1">
    <source>
        <dbReference type="SAM" id="MobiDB-lite"/>
    </source>
</evidence>
<protein>
    <submittedName>
        <fullName evidence="2">Uncharacterized protein</fullName>
    </submittedName>
</protein>